<dbReference type="RefSeq" id="WP_036581506.1">
    <property type="nucleotide sequence ID" value="NZ_JPJI01000026.1"/>
</dbReference>
<dbReference type="InterPro" id="IPR050101">
    <property type="entry name" value="CinA"/>
</dbReference>
<dbReference type="PIRSF" id="PIRSF006728">
    <property type="entry name" value="CinA"/>
    <property type="match status" value="1"/>
</dbReference>
<name>A0A084JXU9_NONUL</name>
<dbReference type="InterPro" id="IPR001453">
    <property type="entry name" value="MoaB/Mog_dom"/>
</dbReference>
<dbReference type="Proteomes" id="UP000239997">
    <property type="component" value="Unassembled WGS sequence"/>
</dbReference>
<dbReference type="HAMAP" id="MF_00226_B">
    <property type="entry name" value="CinA_B"/>
    <property type="match status" value="1"/>
</dbReference>
<dbReference type="Pfam" id="PF18146">
    <property type="entry name" value="CinA_KH"/>
    <property type="match status" value="1"/>
</dbReference>
<dbReference type="Pfam" id="PF00994">
    <property type="entry name" value="MoCF_biosynth"/>
    <property type="match status" value="1"/>
</dbReference>
<dbReference type="InterPro" id="IPR008136">
    <property type="entry name" value="CinA_C"/>
</dbReference>
<dbReference type="AlphaFoldDB" id="A0A084JXU9"/>
<dbReference type="EMBL" id="JPJI01000026">
    <property type="protein sequence ID" value="KEZ93783.1"/>
    <property type="molecule type" value="Genomic_DNA"/>
</dbReference>
<dbReference type="InterPro" id="IPR036425">
    <property type="entry name" value="MoaB/Mog-like_dom_sf"/>
</dbReference>
<dbReference type="Proteomes" id="UP000028531">
    <property type="component" value="Unassembled WGS sequence"/>
</dbReference>
<comment type="caution">
    <text evidence="3">The sequence shown here is derived from an EMBL/GenBank/DDBJ whole genome shotgun (WGS) entry which is preliminary data.</text>
</comment>
<dbReference type="NCBIfam" id="TIGR00200">
    <property type="entry name" value="cinA_nterm"/>
    <property type="match status" value="1"/>
</dbReference>
<evidence type="ECO:0000313" key="5">
    <source>
        <dbReference type="Proteomes" id="UP000028531"/>
    </source>
</evidence>
<dbReference type="Gene3D" id="3.90.950.20">
    <property type="entry name" value="CinA-like"/>
    <property type="match status" value="1"/>
</dbReference>
<dbReference type="PANTHER" id="PTHR13939:SF0">
    <property type="entry name" value="NMN AMIDOHYDROLASE-LIKE PROTEIN YFAY"/>
    <property type="match status" value="1"/>
</dbReference>
<dbReference type="OrthoDB" id="9801454at2"/>
<dbReference type="NCBIfam" id="TIGR00199">
    <property type="entry name" value="PncC_domain"/>
    <property type="match status" value="1"/>
</dbReference>
<reference evidence="3 5" key="1">
    <citation type="submission" date="2014-07" db="EMBL/GenBank/DDBJ databases">
        <title>Draft genome sequence of Nonlabens ulvanivorans, an ulvan degrading bacterium.</title>
        <authorList>
            <person name="Kopel M."/>
            <person name="Helbert W."/>
            <person name="Henrissat B."/>
            <person name="Doniger T."/>
            <person name="Banin E."/>
        </authorList>
    </citation>
    <scope>NUCLEOTIDE SEQUENCE [LARGE SCALE GENOMIC DNA]</scope>
    <source>
        <strain evidence="3 5">PLR</strain>
    </source>
</reference>
<accession>A0A084JXU9</accession>
<keyword evidence="6" id="KW-1185">Reference proteome</keyword>
<dbReference type="NCBIfam" id="TIGR00177">
    <property type="entry name" value="molyb_syn"/>
    <property type="match status" value="1"/>
</dbReference>
<evidence type="ECO:0000313" key="4">
    <source>
        <dbReference type="EMBL" id="PRX14386.1"/>
    </source>
</evidence>
<dbReference type="InterPro" id="IPR036653">
    <property type="entry name" value="CinA-like_C"/>
</dbReference>
<dbReference type="CDD" id="cd00885">
    <property type="entry name" value="cinA"/>
    <property type="match status" value="1"/>
</dbReference>
<dbReference type="SUPFAM" id="SSF142433">
    <property type="entry name" value="CinA-like"/>
    <property type="match status" value="1"/>
</dbReference>
<evidence type="ECO:0000313" key="6">
    <source>
        <dbReference type="Proteomes" id="UP000239997"/>
    </source>
</evidence>
<proteinExistence type="inferred from homology"/>
<dbReference type="SUPFAM" id="SSF53218">
    <property type="entry name" value="Molybdenum cofactor biosynthesis proteins"/>
    <property type="match status" value="1"/>
</dbReference>
<dbReference type="SMART" id="SM00852">
    <property type="entry name" value="MoCF_biosynth"/>
    <property type="match status" value="1"/>
</dbReference>
<feature type="domain" description="MoaB/Mog" evidence="2">
    <location>
        <begin position="4"/>
        <end position="172"/>
    </location>
</feature>
<evidence type="ECO:0000313" key="3">
    <source>
        <dbReference type="EMBL" id="KEZ93783.1"/>
    </source>
</evidence>
<protein>
    <recommendedName>
        <fullName evidence="1">CinA-like protein</fullName>
    </recommendedName>
</protein>
<organism evidence="3 5">
    <name type="scientific">Nonlabens ulvanivorans</name>
    <name type="common">Persicivirga ulvanivorans</name>
    <dbReference type="NCBI Taxonomy" id="906888"/>
    <lineage>
        <taxon>Bacteria</taxon>
        <taxon>Pseudomonadati</taxon>
        <taxon>Bacteroidota</taxon>
        <taxon>Flavobacteriia</taxon>
        <taxon>Flavobacteriales</taxon>
        <taxon>Flavobacteriaceae</taxon>
        <taxon>Nonlabens</taxon>
    </lineage>
</organism>
<gene>
    <name evidence="3" type="ORF">IL45_06185</name>
    <name evidence="4" type="ORF">LY02_01416</name>
</gene>
<evidence type="ECO:0000259" key="2">
    <source>
        <dbReference type="SMART" id="SM00852"/>
    </source>
</evidence>
<dbReference type="Pfam" id="PF02464">
    <property type="entry name" value="CinA"/>
    <property type="match status" value="1"/>
</dbReference>
<dbReference type="InterPro" id="IPR041424">
    <property type="entry name" value="CinA_KH"/>
</dbReference>
<comment type="similarity">
    <text evidence="1">Belongs to the CinA family.</text>
</comment>
<reference evidence="4 6" key="2">
    <citation type="submission" date="2018-03" db="EMBL/GenBank/DDBJ databases">
        <title>Genomic Encyclopedia of Archaeal and Bacterial Type Strains, Phase II (KMG-II): from individual species to whole genera.</title>
        <authorList>
            <person name="Goeker M."/>
        </authorList>
    </citation>
    <scope>NUCLEOTIDE SEQUENCE [LARGE SCALE GENOMIC DNA]</scope>
    <source>
        <strain evidence="4 6">DSM 22727</strain>
    </source>
</reference>
<dbReference type="Gene3D" id="3.40.980.10">
    <property type="entry name" value="MoaB/Mog-like domain"/>
    <property type="match status" value="1"/>
</dbReference>
<dbReference type="PANTHER" id="PTHR13939">
    <property type="entry name" value="NICOTINAMIDE-NUCLEOTIDE AMIDOHYDROLASE PNCC"/>
    <property type="match status" value="1"/>
</dbReference>
<dbReference type="EMBL" id="PVNA01000002">
    <property type="protein sequence ID" value="PRX14386.1"/>
    <property type="molecule type" value="Genomic_DNA"/>
</dbReference>
<dbReference type="InterPro" id="IPR008135">
    <property type="entry name" value="Competence-induced_CinA"/>
</dbReference>
<sequence>MQATIITIGDEILIGQIVDTNSAWMASELNKIGVNVYEIISISDDREHILSAFAKAKQESDIVLVTGGLGPTKDDITKKTICEFFDDQLVLDQEVLDHVIMLFEKFVKAPMVDMNKDQALVPSKAQVISNQYGTAPGLWIESEGTIFVSMPGVPFEMKALMSDGVIPKILNIGELPFIHHRTILTAGQGESTIATRLEQWENDLPSHIKLAYLPSLGTVRLRLSSRGKDKDLILETVDDQVQKLYGIIEDVIVGESNDESIVHAVVQLLKENNKTVATAESCTGGKIASLITEIPGASKVFMGSTVTYATQSKVDMLGVDPAIIEKYSVVSEQVAHEMAYKARLKFKSDYAVATTGNAGPTQGDSDAPVGTVFIGISTPEKTYALQFMMGNHRDRVVQKTINKSLELLQKELIAQ</sequence>
<evidence type="ECO:0000256" key="1">
    <source>
        <dbReference type="HAMAP-Rule" id="MF_00226"/>
    </source>
</evidence>